<dbReference type="InterPro" id="IPR011006">
    <property type="entry name" value="CheY-like_superfamily"/>
</dbReference>
<evidence type="ECO:0000256" key="1">
    <source>
        <dbReference type="ARBA" id="ARBA00022553"/>
    </source>
</evidence>
<dbReference type="SUPFAM" id="SSF46894">
    <property type="entry name" value="C-terminal effector domain of the bipartite response regulators"/>
    <property type="match status" value="1"/>
</dbReference>
<dbReference type="GO" id="GO:0000976">
    <property type="term" value="F:transcription cis-regulatory region binding"/>
    <property type="evidence" value="ECO:0007669"/>
    <property type="project" value="TreeGrafter"/>
</dbReference>
<dbReference type="SUPFAM" id="SSF52172">
    <property type="entry name" value="CheY-like"/>
    <property type="match status" value="1"/>
</dbReference>
<dbReference type="InterPro" id="IPR039420">
    <property type="entry name" value="WalR-like"/>
</dbReference>
<evidence type="ECO:0000256" key="2">
    <source>
        <dbReference type="ARBA" id="ARBA00023012"/>
    </source>
</evidence>
<evidence type="ECO:0000256" key="5">
    <source>
        <dbReference type="ARBA" id="ARBA00023163"/>
    </source>
</evidence>
<evidence type="ECO:0000256" key="6">
    <source>
        <dbReference type="PROSITE-ProRule" id="PRU00169"/>
    </source>
</evidence>
<dbReference type="PROSITE" id="PS50110">
    <property type="entry name" value="RESPONSE_REGULATORY"/>
    <property type="match status" value="1"/>
</dbReference>
<name>A0A1H9BU41_9GAMM</name>
<evidence type="ECO:0000313" key="8">
    <source>
        <dbReference type="EMBL" id="SEP91818.1"/>
    </source>
</evidence>
<dbReference type="InterPro" id="IPR036388">
    <property type="entry name" value="WH-like_DNA-bd_sf"/>
</dbReference>
<sequence length="233" mass="26307">MVTEKYLTVLIVEDHQALREVLTEILESYGHTVIGVDCAEEVCELLPQQGFDAAILDLNLPGEDGLSLAERLRQVQPDLIIIMVTARNQVADKLSGYRHGADIYLSKPVDGEELALLLQALAKRLHFFDNEITEGYRLDRQCSTLILPTQNSVLLTVDEVTFLQALALAVNQSLEYWQLLEVMGREVNNHGKKQLEVIVSRLRRKLKNQGIINPVIRATRSKGYQLLIPLRLN</sequence>
<protein>
    <submittedName>
        <fullName evidence="8">DNA-binding response regulator, OmpR family, contains REC and winged-helix (WHTH) domain</fullName>
    </submittedName>
</protein>
<keyword evidence="2" id="KW-0902">Two-component regulatory system</keyword>
<proteinExistence type="predicted"/>
<evidence type="ECO:0000259" key="7">
    <source>
        <dbReference type="PROSITE" id="PS50110"/>
    </source>
</evidence>
<keyword evidence="1 6" id="KW-0597">Phosphoprotein</keyword>
<evidence type="ECO:0000256" key="3">
    <source>
        <dbReference type="ARBA" id="ARBA00023015"/>
    </source>
</evidence>
<organism evidence="8 9">
    <name type="scientific">Ectothiorhodospira magna</name>
    <dbReference type="NCBI Taxonomy" id="867345"/>
    <lineage>
        <taxon>Bacteria</taxon>
        <taxon>Pseudomonadati</taxon>
        <taxon>Pseudomonadota</taxon>
        <taxon>Gammaproteobacteria</taxon>
        <taxon>Chromatiales</taxon>
        <taxon>Ectothiorhodospiraceae</taxon>
        <taxon>Ectothiorhodospira</taxon>
    </lineage>
</organism>
<dbReference type="Pfam" id="PF00486">
    <property type="entry name" value="Trans_reg_C"/>
    <property type="match status" value="1"/>
</dbReference>
<dbReference type="EMBL" id="FOFO01000010">
    <property type="protein sequence ID" value="SEP91818.1"/>
    <property type="molecule type" value="Genomic_DNA"/>
</dbReference>
<keyword evidence="3" id="KW-0805">Transcription regulation</keyword>
<dbReference type="InterPro" id="IPR001867">
    <property type="entry name" value="OmpR/PhoB-type_DNA-bd"/>
</dbReference>
<evidence type="ECO:0000256" key="4">
    <source>
        <dbReference type="ARBA" id="ARBA00023125"/>
    </source>
</evidence>
<dbReference type="GO" id="GO:0032993">
    <property type="term" value="C:protein-DNA complex"/>
    <property type="evidence" value="ECO:0007669"/>
    <property type="project" value="TreeGrafter"/>
</dbReference>
<dbReference type="SMART" id="SM00448">
    <property type="entry name" value="REC"/>
    <property type="match status" value="1"/>
</dbReference>
<dbReference type="STRING" id="867345.SAMN05421693_11072"/>
<dbReference type="Proteomes" id="UP000199496">
    <property type="component" value="Unassembled WGS sequence"/>
</dbReference>
<dbReference type="InterPro" id="IPR001789">
    <property type="entry name" value="Sig_transdc_resp-reg_receiver"/>
</dbReference>
<gene>
    <name evidence="8" type="ORF">SAMN05421693_11072</name>
</gene>
<dbReference type="RefSeq" id="WP_090205655.1">
    <property type="nucleotide sequence ID" value="NZ_FOFO01000010.1"/>
</dbReference>
<dbReference type="GO" id="GO:0005829">
    <property type="term" value="C:cytosol"/>
    <property type="evidence" value="ECO:0007669"/>
    <property type="project" value="TreeGrafter"/>
</dbReference>
<dbReference type="GO" id="GO:0006355">
    <property type="term" value="P:regulation of DNA-templated transcription"/>
    <property type="evidence" value="ECO:0007669"/>
    <property type="project" value="InterPro"/>
</dbReference>
<dbReference type="PANTHER" id="PTHR48111">
    <property type="entry name" value="REGULATOR OF RPOS"/>
    <property type="match status" value="1"/>
</dbReference>
<dbReference type="InterPro" id="IPR016032">
    <property type="entry name" value="Sig_transdc_resp-reg_C-effctor"/>
</dbReference>
<dbReference type="Gene3D" id="3.40.50.2300">
    <property type="match status" value="1"/>
</dbReference>
<dbReference type="PANTHER" id="PTHR48111:SF4">
    <property type="entry name" value="DNA-BINDING DUAL TRANSCRIPTIONAL REGULATOR OMPR"/>
    <property type="match status" value="1"/>
</dbReference>
<dbReference type="Gene3D" id="1.10.10.10">
    <property type="entry name" value="Winged helix-like DNA-binding domain superfamily/Winged helix DNA-binding domain"/>
    <property type="match status" value="1"/>
</dbReference>
<feature type="domain" description="Response regulatory" evidence="7">
    <location>
        <begin position="8"/>
        <end position="122"/>
    </location>
</feature>
<dbReference type="AlphaFoldDB" id="A0A1H9BU41"/>
<keyword evidence="4 8" id="KW-0238">DNA-binding</keyword>
<dbReference type="SMART" id="SM00862">
    <property type="entry name" value="Trans_reg_C"/>
    <property type="match status" value="1"/>
</dbReference>
<evidence type="ECO:0000313" key="9">
    <source>
        <dbReference type="Proteomes" id="UP000199496"/>
    </source>
</evidence>
<dbReference type="Pfam" id="PF00072">
    <property type="entry name" value="Response_reg"/>
    <property type="match status" value="1"/>
</dbReference>
<reference evidence="8 9" key="1">
    <citation type="submission" date="2016-10" db="EMBL/GenBank/DDBJ databases">
        <authorList>
            <person name="de Groot N.N."/>
        </authorList>
    </citation>
    <scope>NUCLEOTIDE SEQUENCE [LARGE SCALE GENOMIC DNA]</scope>
    <source>
        <strain evidence="8 9">B7-7</strain>
    </source>
</reference>
<accession>A0A1H9BU41</accession>
<dbReference type="OrthoDB" id="236568at2"/>
<dbReference type="GO" id="GO:0000156">
    <property type="term" value="F:phosphorelay response regulator activity"/>
    <property type="evidence" value="ECO:0007669"/>
    <property type="project" value="TreeGrafter"/>
</dbReference>
<dbReference type="CDD" id="cd17574">
    <property type="entry name" value="REC_OmpR"/>
    <property type="match status" value="1"/>
</dbReference>
<keyword evidence="9" id="KW-1185">Reference proteome</keyword>
<keyword evidence="5" id="KW-0804">Transcription</keyword>
<feature type="modified residue" description="4-aspartylphosphate" evidence="6">
    <location>
        <position position="57"/>
    </location>
</feature>